<evidence type="ECO:0000313" key="1">
    <source>
        <dbReference type="EMBL" id="AQT27782.1"/>
    </source>
</evidence>
<dbReference type="EMBL" id="KY464836">
    <property type="protein sequence ID" value="AQT27782.1"/>
    <property type="molecule type" value="Genomic_DNA"/>
</dbReference>
<dbReference type="GeneID" id="54979906"/>
<sequence length="147" mass="16066">MSSVDGPRRVQTEDLTAIWAAGYAHVEKLKALSKAWAKHVSASDILNAISKGDVNAFVYGNHLVVFDIGGSWTSPGVKFFEELLTLRIYCDRGSSYRQTVWCIEALARANGCVGVLLGTAGAYDDRLGRVIERLGYEKAGGSYYKEV</sequence>
<organism evidence="1 2">
    <name type="scientific">Ralstonia phage RS-PI-1</name>
    <dbReference type="NCBI Taxonomy" id="1958965"/>
    <lineage>
        <taxon>Viruses</taxon>
        <taxon>Duplodnaviria</taxon>
        <taxon>Heunggongvirae</taxon>
        <taxon>Uroviricota</taxon>
        <taxon>Caudoviricetes</taxon>
        <taxon>Autographivirales</taxon>
        <taxon>Autonotataviridae</taxon>
        <taxon>Ampunavirus</taxon>
        <taxon>Ampunavirus RSPI1</taxon>
    </lineage>
</organism>
<keyword evidence="2" id="KW-1185">Reference proteome</keyword>
<dbReference type="RefSeq" id="YP_009789759.1">
    <property type="nucleotide sequence ID" value="NC_047816.1"/>
</dbReference>
<name>A0A1S6L1C6_9CAUD</name>
<dbReference type="KEGG" id="vg:54979906"/>
<accession>A0A1S6L1C6</accession>
<reference evidence="1 2" key="1">
    <citation type="submission" date="2017-01" db="EMBL/GenBank/DDBJ databases">
        <title>Isolation and complete genomic analysis of a novel lytic bacteriophage infecting the Ralstonia solanacearum.</title>
        <authorList>
            <person name="Su J."/>
            <person name="Sun H."/>
            <person name="Liu J."/>
            <person name="Guo Z."/>
            <person name="Fan G."/>
            <person name="Gu G."/>
            <person name="Wang G."/>
        </authorList>
    </citation>
    <scope>NUCLEOTIDE SEQUENCE [LARGE SCALE GENOMIC DNA]</scope>
</reference>
<evidence type="ECO:0000313" key="2">
    <source>
        <dbReference type="Proteomes" id="UP000224348"/>
    </source>
</evidence>
<dbReference type="Proteomes" id="UP000224348">
    <property type="component" value="Segment"/>
</dbReference>
<proteinExistence type="predicted"/>
<protein>
    <submittedName>
        <fullName evidence="1">Terminase large subunit</fullName>
    </submittedName>
</protein>